<feature type="region of interest" description="Disordered" evidence="1">
    <location>
        <begin position="1"/>
        <end position="33"/>
    </location>
</feature>
<evidence type="ECO:0000313" key="2">
    <source>
        <dbReference type="EMBL" id="MBB4934257.1"/>
    </source>
</evidence>
<dbReference type="AlphaFoldDB" id="A0A7W7W4K4"/>
<gene>
    <name evidence="2" type="ORF">F4561_005077</name>
</gene>
<sequence length="89" mass="9812">MPKRRDSIQGQLQPDPGVEYGPKPRAANYPAGPGIELSPDVVAGVAHALHAAGWPPVRHKTDFYRLAVALRWYSSGARISGPRWRRESL</sequence>
<accession>A0A7W7W4K4</accession>
<dbReference type="Proteomes" id="UP000523007">
    <property type="component" value="Unassembled WGS sequence"/>
</dbReference>
<name>A0A7W7W4K4_9ACTN</name>
<proteinExistence type="predicted"/>
<evidence type="ECO:0000256" key="1">
    <source>
        <dbReference type="SAM" id="MobiDB-lite"/>
    </source>
</evidence>
<comment type="caution">
    <text evidence="2">The sequence shown here is derived from an EMBL/GenBank/DDBJ whole genome shotgun (WGS) entry which is preliminary data.</text>
</comment>
<reference evidence="2 3" key="1">
    <citation type="submission" date="2020-08" db="EMBL/GenBank/DDBJ databases">
        <title>Sequencing the genomes of 1000 actinobacteria strains.</title>
        <authorList>
            <person name="Klenk H.-P."/>
        </authorList>
    </citation>
    <scope>NUCLEOTIDE SEQUENCE [LARGE SCALE GENOMIC DNA]</scope>
    <source>
        <strain evidence="2 3">DSM 102030</strain>
    </source>
</reference>
<evidence type="ECO:0000313" key="3">
    <source>
        <dbReference type="Proteomes" id="UP000523007"/>
    </source>
</evidence>
<organism evidence="2 3">
    <name type="scientific">Lipingzhangella halophila</name>
    <dbReference type="NCBI Taxonomy" id="1783352"/>
    <lineage>
        <taxon>Bacteria</taxon>
        <taxon>Bacillati</taxon>
        <taxon>Actinomycetota</taxon>
        <taxon>Actinomycetes</taxon>
        <taxon>Streptosporangiales</taxon>
        <taxon>Nocardiopsidaceae</taxon>
        <taxon>Lipingzhangella</taxon>
    </lineage>
</organism>
<protein>
    <submittedName>
        <fullName evidence="2">Uncharacterized protein</fullName>
    </submittedName>
</protein>
<dbReference type="EMBL" id="JACHJT010000001">
    <property type="protein sequence ID" value="MBB4934257.1"/>
    <property type="molecule type" value="Genomic_DNA"/>
</dbReference>
<keyword evidence="3" id="KW-1185">Reference proteome</keyword>